<comment type="caution">
    <text evidence="2">The sequence shown here is derived from an EMBL/GenBank/DDBJ whole genome shotgun (WGS) entry which is preliminary data.</text>
</comment>
<name>A0A2T6BMH8_9RHOB</name>
<reference evidence="2 3" key="1">
    <citation type="submission" date="2018-04" db="EMBL/GenBank/DDBJ databases">
        <title>Genomic Encyclopedia of Archaeal and Bacterial Type Strains, Phase II (KMG-II): from individual species to whole genera.</title>
        <authorList>
            <person name="Goeker M."/>
        </authorList>
    </citation>
    <scope>NUCLEOTIDE SEQUENCE [LARGE SCALE GENOMIC DNA]</scope>
    <source>
        <strain evidence="2 3">DSM 100977</strain>
    </source>
</reference>
<protein>
    <submittedName>
        <fullName evidence="2">Uncharacterized protein</fullName>
    </submittedName>
</protein>
<dbReference type="Proteomes" id="UP000243978">
    <property type="component" value="Unassembled WGS sequence"/>
</dbReference>
<feature type="transmembrane region" description="Helical" evidence="1">
    <location>
        <begin position="20"/>
        <end position="53"/>
    </location>
</feature>
<evidence type="ECO:0000313" key="2">
    <source>
        <dbReference type="EMBL" id="PTX57261.1"/>
    </source>
</evidence>
<evidence type="ECO:0000313" key="3">
    <source>
        <dbReference type="Proteomes" id="UP000243978"/>
    </source>
</evidence>
<keyword evidence="1" id="KW-0472">Membrane</keyword>
<gene>
    <name evidence="2" type="ORF">C8N43_1928</name>
</gene>
<accession>A0A2T6BMH8</accession>
<proteinExistence type="predicted"/>
<keyword evidence="1" id="KW-1133">Transmembrane helix</keyword>
<sequence length="167" mass="18520">MLNLLFGHVFKSEKLSFSWLWPLVVVVVVASELGFMLNVFWFIPLIFLGLVGYGLFSKGGLWRKVETVRNWITSSEPGPASQVFAPKPSLPTHVSAMPKVVAQAKPQPSDAPFQVEEIARIEPRLTALQLARQGLPRDGAVPRTDPRAKFAALIEAQKLQMAKKLES</sequence>
<dbReference type="AlphaFoldDB" id="A0A2T6BMH8"/>
<keyword evidence="1" id="KW-0812">Transmembrane</keyword>
<organism evidence="2 3">
    <name type="scientific">Litoreibacter ponti</name>
    <dbReference type="NCBI Taxonomy" id="1510457"/>
    <lineage>
        <taxon>Bacteria</taxon>
        <taxon>Pseudomonadati</taxon>
        <taxon>Pseudomonadota</taxon>
        <taxon>Alphaproteobacteria</taxon>
        <taxon>Rhodobacterales</taxon>
        <taxon>Roseobacteraceae</taxon>
        <taxon>Litoreibacter</taxon>
    </lineage>
</organism>
<evidence type="ECO:0000256" key="1">
    <source>
        <dbReference type="SAM" id="Phobius"/>
    </source>
</evidence>
<dbReference type="RefSeq" id="WP_107845375.1">
    <property type="nucleotide sequence ID" value="NZ_QBKS01000001.1"/>
</dbReference>
<keyword evidence="3" id="KW-1185">Reference proteome</keyword>
<dbReference type="EMBL" id="QBKS01000001">
    <property type="protein sequence ID" value="PTX57261.1"/>
    <property type="molecule type" value="Genomic_DNA"/>
</dbReference>